<evidence type="ECO:0000256" key="6">
    <source>
        <dbReference type="ARBA" id="ARBA00047942"/>
    </source>
</evidence>
<dbReference type="Proteomes" id="UP000245380">
    <property type="component" value="Unassembled WGS sequence"/>
</dbReference>
<keyword evidence="5" id="KW-0949">S-adenosyl-L-methionine</keyword>
<dbReference type="GO" id="GO:0006304">
    <property type="term" value="P:DNA modification"/>
    <property type="evidence" value="ECO:0007669"/>
    <property type="project" value="InterPro"/>
</dbReference>
<evidence type="ECO:0000256" key="3">
    <source>
        <dbReference type="ARBA" id="ARBA00022603"/>
    </source>
</evidence>
<evidence type="ECO:0000256" key="1">
    <source>
        <dbReference type="ARBA" id="ARBA00006594"/>
    </source>
</evidence>
<protein>
    <recommendedName>
        <fullName evidence="2">site-specific DNA-methyltransferase (adenine-specific)</fullName>
        <ecNumber evidence="2">2.1.1.72</ecNumber>
    </recommendedName>
</protein>
<dbReference type="Pfam" id="PF07669">
    <property type="entry name" value="Eco57I"/>
    <property type="match status" value="1"/>
</dbReference>
<proteinExistence type="inferred from homology"/>
<comment type="caution">
    <text evidence="8">The sequence shown here is derived from an EMBL/GenBank/DDBJ whole genome shotgun (WGS) entry which is preliminary data.</text>
</comment>
<keyword evidence="4" id="KW-0808">Transferase</keyword>
<comment type="catalytic activity">
    <reaction evidence="6">
        <text>a 2'-deoxyadenosine in DNA + S-adenosyl-L-methionine = an N(6)-methyl-2'-deoxyadenosine in DNA + S-adenosyl-L-homocysteine + H(+)</text>
        <dbReference type="Rhea" id="RHEA:15197"/>
        <dbReference type="Rhea" id="RHEA-COMP:12418"/>
        <dbReference type="Rhea" id="RHEA-COMP:12419"/>
        <dbReference type="ChEBI" id="CHEBI:15378"/>
        <dbReference type="ChEBI" id="CHEBI:57856"/>
        <dbReference type="ChEBI" id="CHEBI:59789"/>
        <dbReference type="ChEBI" id="CHEBI:90615"/>
        <dbReference type="ChEBI" id="CHEBI:90616"/>
        <dbReference type="EC" id="2.1.1.72"/>
    </reaction>
</comment>
<dbReference type="GO" id="GO:0003676">
    <property type="term" value="F:nucleic acid binding"/>
    <property type="evidence" value="ECO:0007669"/>
    <property type="project" value="InterPro"/>
</dbReference>
<dbReference type="PROSITE" id="PS00092">
    <property type="entry name" value="N6_MTASE"/>
    <property type="match status" value="1"/>
</dbReference>
<evidence type="ECO:0000256" key="2">
    <source>
        <dbReference type="ARBA" id="ARBA00011900"/>
    </source>
</evidence>
<evidence type="ECO:0000313" key="9">
    <source>
        <dbReference type="Proteomes" id="UP000245380"/>
    </source>
</evidence>
<dbReference type="Gene3D" id="3.40.50.150">
    <property type="entry name" value="Vaccinia Virus protein VP39"/>
    <property type="match status" value="1"/>
</dbReference>
<organism evidence="8 9">
    <name type="scientific">Sulfoacidibacillus thermotolerans</name>
    <name type="common">Acidibacillus sulfuroxidans</name>
    <dbReference type="NCBI Taxonomy" id="1765684"/>
    <lineage>
        <taxon>Bacteria</taxon>
        <taxon>Bacillati</taxon>
        <taxon>Bacillota</taxon>
        <taxon>Bacilli</taxon>
        <taxon>Bacillales</taxon>
        <taxon>Alicyclobacillaceae</taxon>
        <taxon>Sulfoacidibacillus</taxon>
    </lineage>
</organism>
<keyword evidence="3" id="KW-0489">Methyltransferase</keyword>
<evidence type="ECO:0000313" key="8">
    <source>
        <dbReference type="EMBL" id="PWI55181.1"/>
    </source>
</evidence>
<keyword evidence="9" id="KW-1185">Reference proteome</keyword>
<dbReference type="AlphaFoldDB" id="A0A2U3D1L3"/>
<dbReference type="PANTHER" id="PTHR33841:SF5">
    <property type="entry name" value="DNA METHYLASE (MODIFICATION METHYLASE) (METHYLTRANSFERASE)-RELATED"/>
    <property type="match status" value="1"/>
</dbReference>
<dbReference type="InterPro" id="IPR050953">
    <property type="entry name" value="N4_N6_ade-DNA_methylase"/>
</dbReference>
<sequence>MAGWKDTIDRLVQKFRTDETRFCSTTSGYTETEARVEFIDPLFECLGWDMSNSMAVPNSLKDVVREESQPTETSAKRPDYTFRIAANRKFFVEAKKPSVDIRTNKDSAFQVRSYGWTAGLPVSLLTNFKTLRVYDTSTVPHVNDNADVGLLMEVSFDELPTRFKELWSLFGREAVAAGSIDTTYGKNIKAALPIGTMFLDRINDWRLRLASDIHNRYPSLDIDPLNDLSQKVINRIIFIRMCEDRGIEGVERLRKVAGKKDVVELRRFFKEMDDRYNTGLFDVNSDPLQAQYAMDAQLFLDIVEELYFPAAPYSFSVLDAEFLGQVYELFLVKRLVLDVATGSLSLEDKPAYEDREIVTTPQPLVDEIVRRAFSGRLTELKSTGMLTFDSLKQLKVMDVAVGSSRFLLRCLDQLVDAAISYFRGINDTVNIYRKSANDYRLSFTAKREILKSCLFGIDIDYNAVEIARFSLLVKLLEDENFATLPIGKKILPNLDKNIVWGNSVVGIDFISNVSAVMSLTNPLDWSAAGLPSAFDVIVANPPYVKTEEMKSKTLDEFNYYKKKYKTAYKQFDKYFIFIEKAVSKLNNGAWVGMVVPNKWMTIESGKKLREMLAAQELVAEVVDFGNELLFEGKSTYVCLLILSRSVKKSVWYRNVHDYEDWLLSPDDKGMLLPSSMIHQYGAASWVLPSNDTEAKVLSTLFSSSIKLEDIADVINGIQTSAEDVYPIESWIEHNGLVHFEVDGVKFAVEKTITKPYLMDSARVQSYLPIESDALIIFPYEYGPNGEAILIPPSRLKTDFPRAWHYLKSFVSRLQKRDISPKPGPGEFYRYGRHQALSSAFKGPKIIYSVNQLGDKYGIDETGVGFASGGTAGEVAITNPRDGYSLEFILGLLNQRAVELFMRKRGSPFRGGYYSRGSAVVADLPVPKLDFQNPSHVQIHNKVSALVRDLITVKQRYNTAVGRQRVSLSSQQEALANEIRKQFELIWNFGGLDDTLILPGDHVYKK</sequence>
<dbReference type="InterPro" id="IPR002052">
    <property type="entry name" value="DNA_methylase_N6_adenine_CS"/>
</dbReference>
<dbReference type="Gene3D" id="3.90.1570.30">
    <property type="match status" value="1"/>
</dbReference>
<dbReference type="InterPro" id="IPR029063">
    <property type="entry name" value="SAM-dependent_MTases_sf"/>
</dbReference>
<evidence type="ECO:0000256" key="4">
    <source>
        <dbReference type="ARBA" id="ARBA00022679"/>
    </source>
</evidence>
<reference evidence="8 9" key="1">
    <citation type="submission" date="2016-11" db="EMBL/GenBank/DDBJ databases">
        <title>Comparative genomics of Acidibacillus ferroxidans species.</title>
        <authorList>
            <person name="Oliveira G."/>
            <person name="Nunes G."/>
            <person name="Oliveira R."/>
            <person name="Araujo F."/>
            <person name="Salim A."/>
            <person name="Scholte L."/>
            <person name="Morais D."/>
            <person name="Nancucheo I."/>
            <person name="Johnson D.B."/>
            <person name="Grail B."/>
            <person name="Bittencourt J."/>
            <person name="Valadares R."/>
        </authorList>
    </citation>
    <scope>NUCLEOTIDE SEQUENCE [LARGE SCALE GENOMIC DNA]</scope>
    <source>
        <strain evidence="8 9">Y002</strain>
    </source>
</reference>
<comment type="similarity">
    <text evidence="1">Belongs to the N(4)/N(6)-methyltransferase family.</text>
</comment>
<dbReference type="GO" id="GO:0032259">
    <property type="term" value="P:methylation"/>
    <property type="evidence" value="ECO:0007669"/>
    <property type="project" value="UniProtKB-KW"/>
</dbReference>
<gene>
    <name evidence="8" type="ORF">BM613_13395</name>
</gene>
<dbReference type="InterPro" id="IPR011639">
    <property type="entry name" value="MethylTrfase_TaqI-like_dom"/>
</dbReference>
<dbReference type="SUPFAM" id="SSF53335">
    <property type="entry name" value="S-adenosyl-L-methionine-dependent methyltransferases"/>
    <property type="match status" value="1"/>
</dbReference>
<name>A0A2U3D1L3_SULT2</name>
<accession>A0A2U3D1L3</accession>
<dbReference type="GO" id="GO:0009007">
    <property type="term" value="F:site-specific DNA-methyltransferase (adenine-specific) activity"/>
    <property type="evidence" value="ECO:0007669"/>
    <property type="project" value="UniProtKB-EC"/>
</dbReference>
<dbReference type="PANTHER" id="PTHR33841">
    <property type="entry name" value="DNA METHYLTRANSFERASE YEEA-RELATED"/>
    <property type="match status" value="1"/>
</dbReference>
<dbReference type="PRINTS" id="PR00507">
    <property type="entry name" value="N12N6MTFRASE"/>
</dbReference>
<dbReference type="EMBL" id="MPDK01000041">
    <property type="protein sequence ID" value="PWI55181.1"/>
    <property type="molecule type" value="Genomic_DNA"/>
</dbReference>
<dbReference type="EC" id="2.1.1.72" evidence="2"/>
<evidence type="ECO:0000259" key="7">
    <source>
        <dbReference type="Pfam" id="PF07669"/>
    </source>
</evidence>
<evidence type="ECO:0000256" key="5">
    <source>
        <dbReference type="ARBA" id="ARBA00022691"/>
    </source>
</evidence>
<feature type="domain" description="Type II methyltransferase M.TaqI-like" evidence="7">
    <location>
        <begin position="453"/>
        <end position="630"/>
    </location>
</feature>